<dbReference type="Proteomes" id="UP001066276">
    <property type="component" value="Chromosome 7"/>
</dbReference>
<proteinExistence type="predicted"/>
<accession>A0AAV7PYX8</accession>
<evidence type="ECO:0000313" key="2">
    <source>
        <dbReference type="EMBL" id="KAJ1132476.1"/>
    </source>
</evidence>
<sequence>MARPWHSSPRTVSLARSSTTAHQQGPGTSQQRGTGRSYPRKGRGPFKSSPHSNIISNEAAPRFLRQHSATDGTVPTLLRRGYLLKRMAPALRMTNAGMLSAERHGTSAPQRVLSVERRGIGASQKMLSVSGRKTVT</sequence>
<name>A0AAV7PYX8_PLEWA</name>
<protein>
    <submittedName>
        <fullName evidence="2">Uncharacterized protein</fullName>
    </submittedName>
</protein>
<feature type="compositionally biased region" description="Polar residues" evidence="1">
    <location>
        <begin position="8"/>
        <end position="34"/>
    </location>
</feature>
<keyword evidence="3" id="KW-1185">Reference proteome</keyword>
<gene>
    <name evidence="2" type="ORF">NDU88_010785</name>
</gene>
<organism evidence="2 3">
    <name type="scientific">Pleurodeles waltl</name>
    <name type="common">Iberian ribbed newt</name>
    <dbReference type="NCBI Taxonomy" id="8319"/>
    <lineage>
        <taxon>Eukaryota</taxon>
        <taxon>Metazoa</taxon>
        <taxon>Chordata</taxon>
        <taxon>Craniata</taxon>
        <taxon>Vertebrata</taxon>
        <taxon>Euteleostomi</taxon>
        <taxon>Amphibia</taxon>
        <taxon>Batrachia</taxon>
        <taxon>Caudata</taxon>
        <taxon>Salamandroidea</taxon>
        <taxon>Salamandridae</taxon>
        <taxon>Pleurodelinae</taxon>
        <taxon>Pleurodeles</taxon>
    </lineage>
</organism>
<comment type="caution">
    <text evidence="2">The sequence shown here is derived from an EMBL/GenBank/DDBJ whole genome shotgun (WGS) entry which is preliminary data.</text>
</comment>
<reference evidence="2" key="1">
    <citation type="journal article" date="2022" name="bioRxiv">
        <title>Sequencing and chromosome-scale assembly of the giantPleurodeles waltlgenome.</title>
        <authorList>
            <person name="Brown T."/>
            <person name="Elewa A."/>
            <person name="Iarovenko S."/>
            <person name="Subramanian E."/>
            <person name="Araus A.J."/>
            <person name="Petzold A."/>
            <person name="Susuki M."/>
            <person name="Suzuki K.-i.T."/>
            <person name="Hayashi T."/>
            <person name="Toyoda A."/>
            <person name="Oliveira C."/>
            <person name="Osipova E."/>
            <person name="Leigh N.D."/>
            <person name="Simon A."/>
            <person name="Yun M.H."/>
        </authorList>
    </citation>
    <scope>NUCLEOTIDE SEQUENCE</scope>
    <source>
        <strain evidence="2">20211129_DDA</strain>
        <tissue evidence="2">Liver</tissue>
    </source>
</reference>
<dbReference type="EMBL" id="JANPWB010000011">
    <property type="protein sequence ID" value="KAJ1132476.1"/>
    <property type="molecule type" value="Genomic_DNA"/>
</dbReference>
<evidence type="ECO:0000313" key="3">
    <source>
        <dbReference type="Proteomes" id="UP001066276"/>
    </source>
</evidence>
<evidence type="ECO:0000256" key="1">
    <source>
        <dbReference type="SAM" id="MobiDB-lite"/>
    </source>
</evidence>
<feature type="region of interest" description="Disordered" evidence="1">
    <location>
        <begin position="1"/>
        <end position="70"/>
    </location>
</feature>
<dbReference type="AlphaFoldDB" id="A0AAV7PYX8"/>